<keyword evidence="2" id="KW-1185">Reference proteome</keyword>
<evidence type="ECO:0000313" key="1">
    <source>
        <dbReference type="EMBL" id="CAG8572633.1"/>
    </source>
</evidence>
<organism evidence="1 2">
    <name type="scientific">Dentiscutata heterogama</name>
    <dbReference type="NCBI Taxonomy" id="1316150"/>
    <lineage>
        <taxon>Eukaryota</taxon>
        <taxon>Fungi</taxon>
        <taxon>Fungi incertae sedis</taxon>
        <taxon>Mucoromycota</taxon>
        <taxon>Glomeromycotina</taxon>
        <taxon>Glomeromycetes</taxon>
        <taxon>Diversisporales</taxon>
        <taxon>Gigasporaceae</taxon>
        <taxon>Dentiscutata</taxon>
    </lineage>
</organism>
<feature type="non-terminal residue" evidence="1">
    <location>
        <position position="1"/>
    </location>
</feature>
<name>A0ACA9M6C2_9GLOM</name>
<comment type="caution">
    <text evidence="1">The sequence shown here is derived from an EMBL/GenBank/DDBJ whole genome shotgun (WGS) entry which is preliminary data.</text>
</comment>
<dbReference type="Proteomes" id="UP000789702">
    <property type="component" value="Unassembled WGS sequence"/>
</dbReference>
<sequence>DPQLCMALNKFSARYKAAKSQSILRLTTFLYDINRKSDSLTCIKDSKKIPVQIESVKRRKTKGTSIKRRYLKINNKNDPHSIPKYKVKKTSKKEHKLSKNILNNVLN</sequence>
<accession>A0ACA9M6C2</accession>
<dbReference type="EMBL" id="CAJVPU010007424">
    <property type="protein sequence ID" value="CAG8572633.1"/>
    <property type="molecule type" value="Genomic_DNA"/>
</dbReference>
<evidence type="ECO:0000313" key="2">
    <source>
        <dbReference type="Proteomes" id="UP000789702"/>
    </source>
</evidence>
<gene>
    <name evidence="1" type="ORF">DHETER_LOCUS6130</name>
</gene>
<proteinExistence type="predicted"/>
<reference evidence="1" key="1">
    <citation type="submission" date="2021-06" db="EMBL/GenBank/DDBJ databases">
        <authorList>
            <person name="Kallberg Y."/>
            <person name="Tangrot J."/>
            <person name="Rosling A."/>
        </authorList>
    </citation>
    <scope>NUCLEOTIDE SEQUENCE</scope>
    <source>
        <strain evidence="1">IL203A</strain>
    </source>
</reference>
<protein>
    <submittedName>
        <fullName evidence="1">7071_t:CDS:1</fullName>
    </submittedName>
</protein>